<evidence type="ECO:0000313" key="1">
    <source>
        <dbReference type="EMBL" id="SHN11688.1"/>
    </source>
</evidence>
<dbReference type="Proteomes" id="UP000184513">
    <property type="component" value="Unassembled WGS sequence"/>
</dbReference>
<sequence>MNCRARKRKEELNRKFYIQPVNYLKLLNGQHKQGCCGSLDDKYYIFSYRPRGDYDAQSKYFFVGTHCANEFLNIIKHDPLPLFNPLIHEQGNHVPGDGNSSASKDKAPIHPFNRELLTAINMLCISWDIIPESGLESIIKFTNNKSTDPNLNGIEWFNGIVGKDRHKRSLRTMIDQLRENNELKNLKFDELNNYLNERNIENNIN</sequence>
<evidence type="ECO:0000313" key="2">
    <source>
        <dbReference type="Proteomes" id="UP000184513"/>
    </source>
</evidence>
<dbReference type="EMBL" id="FRCY01000007">
    <property type="protein sequence ID" value="SHN11688.1"/>
    <property type="molecule type" value="Genomic_DNA"/>
</dbReference>
<protein>
    <submittedName>
        <fullName evidence="1">Uncharacterized protein</fullName>
    </submittedName>
</protein>
<dbReference type="OrthoDB" id="836305at2"/>
<gene>
    <name evidence="1" type="ORF">SAMN04488057_10723</name>
</gene>
<keyword evidence="2" id="KW-1185">Reference proteome</keyword>
<name>A0A1M7P573_9BACT</name>
<accession>A0A1M7P573</accession>
<dbReference type="RefSeq" id="WP_073094947.1">
    <property type="nucleotide sequence ID" value="NZ_FRCY01000007.1"/>
</dbReference>
<reference evidence="1 2" key="1">
    <citation type="submission" date="2016-11" db="EMBL/GenBank/DDBJ databases">
        <authorList>
            <person name="Jaros S."/>
            <person name="Januszkiewicz K."/>
            <person name="Wedrychowicz H."/>
        </authorList>
    </citation>
    <scope>NUCLEOTIDE SEQUENCE [LARGE SCALE GENOMIC DNA]</scope>
    <source>
        <strain evidence="1 2">CGMCC 1.6102</strain>
    </source>
</reference>
<organism evidence="1 2">
    <name type="scientific">Cyclobacterium lianum</name>
    <dbReference type="NCBI Taxonomy" id="388280"/>
    <lineage>
        <taxon>Bacteria</taxon>
        <taxon>Pseudomonadati</taxon>
        <taxon>Bacteroidota</taxon>
        <taxon>Cytophagia</taxon>
        <taxon>Cytophagales</taxon>
        <taxon>Cyclobacteriaceae</taxon>
        <taxon>Cyclobacterium</taxon>
    </lineage>
</organism>
<dbReference type="AlphaFoldDB" id="A0A1M7P573"/>
<proteinExistence type="predicted"/>